<dbReference type="CDD" id="cd02440">
    <property type="entry name" value="AdoMet_MTases"/>
    <property type="match status" value="1"/>
</dbReference>
<reference evidence="2" key="2">
    <citation type="submission" date="2015-01" db="EMBL/GenBank/DDBJ databases">
        <title>Evolutionary Origins and Diversification of the Mycorrhizal Mutualists.</title>
        <authorList>
            <consortium name="DOE Joint Genome Institute"/>
            <consortium name="Mycorrhizal Genomics Consortium"/>
            <person name="Kohler A."/>
            <person name="Kuo A."/>
            <person name="Nagy L.G."/>
            <person name="Floudas D."/>
            <person name="Copeland A."/>
            <person name="Barry K.W."/>
            <person name="Cichocki N."/>
            <person name="Veneault-Fourrey C."/>
            <person name="LaButti K."/>
            <person name="Lindquist E.A."/>
            <person name="Lipzen A."/>
            <person name="Lundell T."/>
            <person name="Morin E."/>
            <person name="Murat C."/>
            <person name="Riley R."/>
            <person name="Ohm R."/>
            <person name="Sun H."/>
            <person name="Tunlid A."/>
            <person name="Henrissat B."/>
            <person name="Grigoriev I.V."/>
            <person name="Hibbett D.S."/>
            <person name="Martin F."/>
        </authorList>
    </citation>
    <scope>NUCLEOTIDE SEQUENCE [LARGE SCALE GENOMIC DNA]</scope>
    <source>
        <strain evidence="2">MUT 4182</strain>
    </source>
</reference>
<dbReference type="Proteomes" id="UP000054248">
    <property type="component" value="Unassembled WGS sequence"/>
</dbReference>
<evidence type="ECO:0000313" key="1">
    <source>
        <dbReference type="EMBL" id="KIO30068.1"/>
    </source>
</evidence>
<name>A0A0C3L8A2_9AGAM</name>
<dbReference type="AlphaFoldDB" id="A0A0C3L8A2"/>
<dbReference type="HOGENOM" id="CLU_010595_5_2_1"/>
<dbReference type="Pfam" id="PF13489">
    <property type="entry name" value="Methyltransf_23"/>
    <property type="match status" value="1"/>
</dbReference>
<sequence length="353" mass="39491">MTSATSPIGLVKEVHGRLLQASDNDYYLPADQDEHSRLDMQHRALKLTMNSLYAQREQVKETLSRKDRRTALLDVGTGSGIWAIEMAEEFPNTNVTGIDIAPPDVLSRPSTVLPSNCVLKVADGTTEIKKYHEAFDIIHFRSAHLGMPNLARILLEDSANALIPGGLLQIAHCVPVVLKDDLSAYPVTDEGQPGFTFYPRAFNRVLQAHFKKARVKVEPSSSWHKWLEQSPSFERVTTEEVLVPLGRNVKPLSDTERRIRNLYSKNMANVIAAFGPLLLEDGLDDDTLTTWVQGVKNELGEEGSVVGYMGWRFTTATRTITPVEPLGSEPEVDLTRQTYDLYLNRKAGEYFPK</sequence>
<keyword evidence="2" id="KW-1185">Reference proteome</keyword>
<dbReference type="OrthoDB" id="2013972at2759"/>
<organism evidence="1 2">
    <name type="scientific">Tulasnella calospora MUT 4182</name>
    <dbReference type="NCBI Taxonomy" id="1051891"/>
    <lineage>
        <taxon>Eukaryota</taxon>
        <taxon>Fungi</taxon>
        <taxon>Dikarya</taxon>
        <taxon>Basidiomycota</taxon>
        <taxon>Agaricomycotina</taxon>
        <taxon>Agaricomycetes</taxon>
        <taxon>Cantharellales</taxon>
        <taxon>Tulasnellaceae</taxon>
        <taxon>Tulasnella</taxon>
    </lineage>
</organism>
<proteinExistence type="predicted"/>
<dbReference type="PANTHER" id="PTHR43591">
    <property type="entry name" value="METHYLTRANSFERASE"/>
    <property type="match status" value="1"/>
</dbReference>
<dbReference type="PANTHER" id="PTHR43591:SF105">
    <property type="entry name" value="METHYLTRANSFERASE DOMAIN-CONTAINING PROTEIN-RELATED"/>
    <property type="match status" value="1"/>
</dbReference>
<dbReference type="InterPro" id="IPR029063">
    <property type="entry name" value="SAM-dependent_MTases_sf"/>
</dbReference>
<accession>A0A0C3L8A2</accession>
<dbReference type="SUPFAM" id="SSF53335">
    <property type="entry name" value="S-adenosyl-L-methionine-dependent methyltransferases"/>
    <property type="match status" value="1"/>
</dbReference>
<dbReference type="GO" id="GO:0008168">
    <property type="term" value="F:methyltransferase activity"/>
    <property type="evidence" value="ECO:0007669"/>
    <property type="project" value="TreeGrafter"/>
</dbReference>
<dbReference type="Gene3D" id="3.40.50.150">
    <property type="entry name" value="Vaccinia Virus protein VP39"/>
    <property type="match status" value="1"/>
</dbReference>
<evidence type="ECO:0000313" key="2">
    <source>
        <dbReference type="Proteomes" id="UP000054248"/>
    </source>
</evidence>
<protein>
    <recommendedName>
        <fullName evidence="3">Methyltransferase domain-containing protein</fullName>
    </recommendedName>
</protein>
<dbReference type="EMBL" id="KN822976">
    <property type="protein sequence ID" value="KIO30068.1"/>
    <property type="molecule type" value="Genomic_DNA"/>
</dbReference>
<evidence type="ECO:0008006" key="3">
    <source>
        <dbReference type="Google" id="ProtNLM"/>
    </source>
</evidence>
<reference evidence="1 2" key="1">
    <citation type="submission" date="2014-04" db="EMBL/GenBank/DDBJ databases">
        <authorList>
            <consortium name="DOE Joint Genome Institute"/>
            <person name="Kuo A."/>
            <person name="Girlanda M."/>
            <person name="Perotto S."/>
            <person name="Kohler A."/>
            <person name="Nagy L.G."/>
            <person name="Floudas D."/>
            <person name="Copeland A."/>
            <person name="Barry K.W."/>
            <person name="Cichocki N."/>
            <person name="Veneault-Fourrey C."/>
            <person name="LaButti K."/>
            <person name="Lindquist E.A."/>
            <person name="Lipzen A."/>
            <person name="Lundell T."/>
            <person name="Morin E."/>
            <person name="Murat C."/>
            <person name="Sun H."/>
            <person name="Tunlid A."/>
            <person name="Henrissat B."/>
            <person name="Grigoriev I.V."/>
            <person name="Hibbett D.S."/>
            <person name="Martin F."/>
            <person name="Nordberg H.P."/>
            <person name="Cantor M.N."/>
            <person name="Hua S.X."/>
        </authorList>
    </citation>
    <scope>NUCLEOTIDE SEQUENCE [LARGE SCALE GENOMIC DNA]</scope>
    <source>
        <strain evidence="1 2">MUT 4182</strain>
    </source>
</reference>
<gene>
    <name evidence="1" type="ORF">M407DRAFT_20923</name>
</gene>